<dbReference type="GO" id="GO:0019843">
    <property type="term" value="F:rRNA binding"/>
    <property type="evidence" value="ECO:0007669"/>
    <property type="project" value="UniProtKB-KW"/>
</dbReference>
<feature type="domain" description="DRBM" evidence="10">
    <location>
        <begin position="155"/>
        <end position="223"/>
    </location>
</feature>
<accession>A0A1L8CNU1</accession>
<dbReference type="GO" id="GO:0046872">
    <property type="term" value="F:metal ion binding"/>
    <property type="evidence" value="ECO:0007669"/>
    <property type="project" value="UniProtKB-KW"/>
</dbReference>
<keyword evidence="13" id="KW-1185">Reference proteome</keyword>
<dbReference type="EMBL" id="BDFD01000012">
    <property type="protein sequence ID" value="GAV20585.1"/>
    <property type="molecule type" value="Genomic_DNA"/>
</dbReference>
<evidence type="ECO:0000256" key="6">
    <source>
        <dbReference type="ARBA" id="ARBA00022759"/>
    </source>
</evidence>
<dbReference type="SMART" id="SM00535">
    <property type="entry name" value="RIBOc"/>
    <property type="match status" value="1"/>
</dbReference>
<keyword evidence="9" id="KW-0460">Magnesium</keyword>
<keyword evidence="3 9" id="KW-0698">rRNA processing</keyword>
<dbReference type="SUPFAM" id="SSF69065">
    <property type="entry name" value="RNase III domain-like"/>
    <property type="match status" value="1"/>
</dbReference>
<comment type="subcellular location">
    <subcellularLocation>
        <location evidence="9">Cytoplasm</location>
    </subcellularLocation>
</comment>
<evidence type="ECO:0000256" key="1">
    <source>
        <dbReference type="ARBA" id="ARBA00000109"/>
    </source>
</evidence>
<dbReference type="Gene3D" id="3.30.160.20">
    <property type="match status" value="1"/>
</dbReference>
<sequence>MNASNKQAGLEAIIGYTFSDKGLLKRALTHRSMTEQHMERLEFLGDAVLGLAISEFLHHHFPELPEGKLSRMRSALVRKESLYEVALVWKLTGYLHVGESERVADGIKSPSIAANAVEAVIGAVFQDSGWEPARKLVLQAWQSMLQGIDQVDNRDAKSRLQELTQAQSWGLPEYELQDHGVGKNPRFEARCSVKGELMGVGFGERKKQAEIAAAEQAWQQLKT</sequence>
<comment type="catalytic activity">
    <reaction evidence="1 9">
        <text>Endonucleolytic cleavage to 5'-phosphomonoester.</text>
        <dbReference type="EC" id="3.1.26.3"/>
    </reaction>
</comment>
<dbReference type="InterPro" id="IPR000999">
    <property type="entry name" value="RNase_III_dom"/>
</dbReference>
<protein>
    <recommendedName>
        <fullName evidence="9">Ribonuclease 3</fullName>
        <ecNumber evidence="9">3.1.26.3</ecNumber>
    </recommendedName>
    <alternativeName>
        <fullName evidence="9">Ribonuclease III</fullName>
        <shortName evidence="9">RNase III</shortName>
    </alternativeName>
</protein>
<dbReference type="InterPro" id="IPR011907">
    <property type="entry name" value="RNase_III"/>
</dbReference>
<dbReference type="GO" id="GO:0008033">
    <property type="term" value="P:tRNA processing"/>
    <property type="evidence" value="ECO:0007669"/>
    <property type="project" value="UniProtKB-KW"/>
</dbReference>
<reference evidence="12 13" key="1">
    <citation type="journal article" date="2017" name="Arch. Microbiol.">
        <title>Mariprofundus micogutta sp. nov., a novel iron-oxidizing zetaproteobacterium isolated from a deep-sea hydrothermal field at the Bayonnaise knoll of the Izu-Ogasawara arc, and a description of Mariprofundales ord. nov. and Zetaproteobacteria classis nov.</title>
        <authorList>
            <person name="Makita H."/>
            <person name="Tanaka E."/>
            <person name="Mitsunobu S."/>
            <person name="Miyazaki M."/>
            <person name="Nunoura T."/>
            <person name="Uematsu K."/>
            <person name="Takaki Y."/>
            <person name="Nishi S."/>
            <person name="Shimamura S."/>
            <person name="Takai K."/>
        </authorList>
    </citation>
    <scope>NUCLEOTIDE SEQUENCE [LARGE SCALE GENOMIC DNA]</scope>
    <source>
        <strain evidence="12 13">ET2</strain>
    </source>
</reference>
<comment type="function">
    <text evidence="9">Digests double-stranded RNA. Involved in the processing of primary rRNA transcript to yield the immediate precursors to the large and small rRNAs (23S and 16S). Processes some mRNAs, and tRNAs when they are encoded in the rRNA operon. Processes pre-crRNA and tracrRNA of type II CRISPR loci if present in the organism.</text>
</comment>
<dbReference type="AlphaFoldDB" id="A0A1L8CNU1"/>
<keyword evidence="6 9" id="KW-0255">Endonuclease</keyword>
<dbReference type="STRING" id="1921010.MMIC_P1554"/>
<dbReference type="Gene3D" id="1.10.1520.10">
    <property type="entry name" value="Ribonuclease III domain"/>
    <property type="match status" value="1"/>
</dbReference>
<evidence type="ECO:0000256" key="4">
    <source>
        <dbReference type="ARBA" id="ARBA00022664"/>
    </source>
</evidence>
<evidence type="ECO:0000256" key="2">
    <source>
        <dbReference type="ARBA" id="ARBA00010183"/>
    </source>
</evidence>
<organism evidence="12 13">
    <name type="scientific">Mariprofundus micogutta</name>
    <dbReference type="NCBI Taxonomy" id="1921010"/>
    <lineage>
        <taxon>Bacteria</taxon>
        <taxon>Pseudomonadati</taxon>
        <taxon>Pseudomonadota</taxon>
        <taxon>Candidatius Mariprofundia</taxon>
        <taxon>Mariprofundales</taxon>
        <taxon>Mariprofundaceae</taxon>
        <taxon>Mariprofundus</taxon>
    </lineage>
</organism>
<dbReference type="GO" id="GO:0003725">
    <property type="term" value="F:double-stranded RNA binding"/>
    <property type="evidence" value="ECO:0007669"/>
    <property type="project" value="TreeGrafter"/>
</dbReference>
<keyword evidence="9" id="KW-0819">tRNA processing</keyword>
<evidence type="ECO:0000256" key="3">
    <source>
        <dbReference type="ARBA" id="ARBA00022552"/>
    </source>
</evidence>
<evidence type="ECO:0000259" key="11">
    <source>
        <dbReference type="PROSITE" id="PS50142"/>
    </source>
</evidence>
<keyword evidence="9" id="KW-0479">Metal-binding</keyword>
<evidence type="ECO:0000259" key="10">
    <source>
        <dbReference type="PROSITE" id="PS50137"/>
    </source>
</evidence>
<feature type="active site" evidence="9">
    <location>
        <position position="46"/>
    </location>
</feature>
<dbReference type="NCBIfam" id="TIGR02191">
    <property type="entry name" value="RNaseIII"/>
    <property type="match status" value="1"/>
</dbReference>
<dbReference type="EC" id="3.1.26.3" evidence="9"/>
<gene>
    <name evidence="9" type="primary">rnc</name>
    <name evidence="12" type="ORF">MMIC_P1554</name>
</gene>
<comment type="subunit">
    <text evidence="9">Homodimer.</text>
</comment>
<dbReference type="Proteomes" id="UP000231632">
    <property type="component" value="Unassembled WGS sequence"/>
</dbReference>
<dbReference type="HAMAP" id="MF_00104">
    <property type="entry name" value="RNase_III"/>
    <property type="match status" value="1"/>
</dbReference>
<dbReference type="PROSITE" id="PS00517">
    <property type="entry name" value="RNASE_3_1"/>
    <property type="match status" value="1"/>
</dbReference>
<dbReference type="GO" id="GO:0004525">
    <property type="term" value="F:ribonuclease III activity"/>
    <property type="evidence" value="ECO:0007669"/>
    <property type="project" value="UniProtKB-UniRule"/>
</dbReference>
<keyword evidence="9" id="KW-0699">rRNA-binding</keyword>
<dbReference type="RefSeq" id="WP_072659898.1">
    <property type="nucleotide sequence ID" value="NZ_BDFD01000012.1"/>
</dbReference>
<evidence type="ECO:0000256" key="8">
    <source>
        <dbReference type="ARBA" id="ARBA00022884"/>
    </source>
</evidence>
<dbReference type="GO" id="GO:0010468">
    <property type="term" value="P:regulation of gene expression"/>
    <property type="evidence" value="ECO:0007669"/>
    <property type="project" value="TreeGrafter"/>
</dbReference>
<evidence type="ECO:0000256" key="9">
    <source>
        <dbReference type="HAMAP-Rule" id="MF_00104"/>
    </source>
</evidence>
<dbReference type="FunFam" id="1.10.1520.10:FF:000001">
    <property type="entry name" value="Ribonuclease 3"/>
    <property type="match status" value="1"/>
</dbReference>
<evidence type="ECO:0000256" key="5">
    <source>
        <dbReference type="ARBA" id="ARBA00022722"/>
    </source>
</evidence>
<comment type="cofactor">
    <cofactor evidence="9">
        <name>Mg(2+)</name>
        <dbReference type="ChEBI" id="CHEBI:18420"/>
    </cofactor>
</comment>
<feature type="binding site" evidence="9">
    <location>
        <position position="42"/>
    </location>
    <ligand>
        <name>Mg(2+)</name>
        <dbReference type="ChEBI" id="CHEBI:18420"/>
    </ligand>
</feature>
<keyword evidence="5 9" id="KW-0540">Nuclease</keyword>
<dbReference type="PANTHER" id="PTHR11207:SF0">
    <property type="entry name" value="RIBONUCLEASE 3"/>
    <property type="match status" value="1"/>
</dbReference>
<dbReference type="InterPro" id="IPR014720">
    <property type="entry name" value="dsRBD_dom"/>
</dbReference>
<dbReference type="PROSITE" id="PS50142">
    <property type="entry name" value="RNASE_3_2"/>
    <property type="match status" value="1"/>
</dbReference>
<dbReference type="PANTHER" id="PTHR11207">
    <property type="entry name" value="RIBONUCLEASE III"/>
    <property type="match status" value="1"/>
</dbReference>
<evidence type="ECO:0000313" key="12">
    <source>
        <dbReference type="EMBL" id="GAV20585.1"/>
    </source>
</evidence>
<comment type="similarity">
    <text evidence="2">Belongs to the ribonuclease III family.</text>
</comment>
<dbReference type="Pfam" id="PF14622">
    <property type="entry name" value="Ribonucleas_3_3"/>
    <property type="match status" value="1"/>
</dbReference>
<evidence type="ECO:0000256" key="7">
    <source>
        <dbReference type="ARBA" id="ARBA00022801"/>
    </source>
</evidence>
<dbReference type="CDD" id="cd00593">
    <property type="entry name" value="RIBOc"/>
    <property type="match status" value="1"/>
</dbReference>
<dbReference type="Pfam" id="PF00035">
    <property type="entry name" value="dsrm"/>
    <property type="match status" value="1"/>
</dbReference>
<feature type="active site" evidence="9">
    <location>
        <position position="118"/>
    </location>
</feature>
<keyword evidence="9" id="KW-0963">Cytoplasm</keyword>
<evidence type="ECO:0000313" key="13">
    <source>
        <dbReference type="Proteomes" id="UP000231632"/>
    </source>
</evidence>
<dbReference type="GO" id="GO:0005737">
    <property type="term" value="C:cytoplasm"/>
    <property type="evidence" value="ECO:0007669"/>
    <property type="project" value="UniProtKB-SubCell"/>
</dbReference>
<keyword evidence="4 9" id="KW-0507">mRNA processing</keyword>
<feature type="binding site" evidence="9">
    <location>
        <position position="118"/>
    </location>
    <ligand>
        <name>Mg(2+)</name>
        <dbReference type="ChEBI" id="CHEBI:18420"/>
    </ligand>
</feature>
<feature type="domain" description="RNase III" evidence="11">
    <location>
        <begin position="7"/>
        <end position="129"/>
    </location>
</feature>
<dbReference type="OrthoDB" id="9782492at2"/>
<dbReference type="CDD" id="cd10845">
    <property type="entry name" value="DSRM_RNAse_III_family"/>
    <property type="match status" value="1"/>
</dbReference>
<comment type="caution">
    <text evidence="12">The sequence shown here is derived from an EMBL/GenBank/DDBJ whole genome shotgun (WGS) entry which is preliminary data.</text>
</comment>
<dbReference type="InterPro" id="IPR036389">
    <property type="entry name" value="RNase_III_sf"/>
</dbReference>
<dbReference type="SMART" id="SM00358">
    <property type="entry name" value="DSRM"/>
    <property type="match status" value="1"/>
</dbReference>
<keyword evidence="7 9" id="KW-0378">Hydrolase</keyword>
<dbReference type="GO" id="GO:0006364">
    <property type="term" value="P:rRNA processing"/>
    <property type="evidence" value="ECO:0007669"/>
    <property type="project" value="UniProtKB-UniRule"/>
</dbReference>
<name>A0A1L8CNU1_9PROT</name>
<feature type="binding site" evidence="9">
    <location>
        <position position="115"/>
    </location>
    <ligand>
        <name>Mg(2+)</name>
        <dbReference type="ChEBI" id="CHEBI:18420"/>
    </ligand>
</feature>
<proteinExistence type="inferred from homology"/>
<dbReference type="SUPFAM" id="SSF54768">
    <property type="entry name" value="dsRNA-binding domain-like"/>
    <property type="match status" value="1"/>
</dbReference>
<keyword evidence="8 9" id="KW-0694">RNA-binding</keyword>
<dbReference type="GO" id="GO:0006397">
    <property type="term" value="P:mRNA processing"/>
    <property type="evidence" value="ECO:0007669"/>
    <property type="project" value="UniProtKB-UniRule"/>
</dbReference>
<dbReference type="PROSITE" id="PS50137">
    <property type="entry name" value="DS_RBD"/>
    <property type="match status" value="1"/>
</dbReference>